<gene>
    <name evidence="3" type="ORF">SporoS204_13875</name>
</gene>
<dbReference type="InterPro" id="IPR010330">
    <property type="entry name" value="CoiA_nuc"/>
</dbReference>
<keyword evidence="4" id="KW-1185">Reference proteome</keyword>
<dbReference type="PIRSF" id="PIRSF007487">
    <property type="entry name" value="Competence-induced_CoiA_bac"/>
    <property type="match status" value="1"/>
</dbReference>
<feature type="domain" description="Competence protein CoiA nuclease-like" evidence="1">
    <location>
        <begin position="69"/>
        <end position="225"/>
    </location>
</feature>
<evidence type="ECO:0000313" key="3">
    <source>
        <dbReference type="EMBL" id="ARF15145.1"/>
    </source>
</evidence>
<evidence type="ECO:0000259" key="2">
    <source>
        <dbReference type="Pfam" id="PF25164"/>
    </source>
</evidence>
<sequence>MLTALTSGGKQVVLTRQSSLTSLREWRKNETYYCPQCKEQVLLKVGDIVIPHFAHLKQTTCRDSFSEGESPTHLLGKIQLYELFSQLHLQTKMEPYLPAIRQRPDLLVTWQNEQIPIEFQCSTIPIARILERNAGYHTVNMLPIWIVLTPPKIQDSSAFVLAYQLTQFQQHFIRHIHSSTKEKLSVFLTYNPSKQQFHYLSHFIHLRGTAFAMCHSVMRIKHQTIPFAIPATPSRKDIEDLTRQYQSARRKYLRSVIGYNQRGIHHRFLRACYEMRMQPIQLPAWIGVPTFGQAAFTESDCEWQLLLIAAIRQTRCTPFQLNRSTLHSFVKTFEGDSSLQLEACQNYVDFLREQRIDIYRMDKFMRRDFVLEILSGRFLAMHARN</sequence>
<dbReference type="EMBL" id="CP015108">
    <property type="protein sequence ID" value="ARF15145.1"/>
    <property type="molecule type" value="Genomic_DNA"/>
</dbReference>
<organism evidence="3 4">
    <name type="scientific">Sporosarcina ureae</name>
    <dbReference type="NCBI Taxonomy" id="1571"/>
    <lineage>
        <taxon>Bacteria</taxon>
        <taxon>Bacillati</taxon>
        <taxon>Bacillota</taxon>
        <taxon>Bacilli</taxon>
        <taxon>Bacillales</taxon>
        <taxon>Caryophanaceae</taxon>
        <taxon>Sporosarcina</taxon>
    </lineage>
</organism>
<evidence type="ECO:0008006" key="5">
    <source>
        <dbReference type="Google" id="ProtNLM"/>
    </source>
</evidence>
<dbReference type="InterPro" id="IPR057253">
    <property type="entry name" value="CoiA-like_N"/>
</dbReference>
<dbReference type="InterPro" id="IPR021176">
    <property type="entry name" value="Competence-induced_CoiA"/>
</dbReference>
<reference evidence="3 4" key="1">
    <citation type="submission" date="2016-04" db="EMBL/GenBank/DDBJ databases">
        <title>Comparative Genomics and Epigenetics of Sporosarcina ureae.</title>
        <authorList>
            <person name="Oliver A.S."/>
            <person name="Cooper K.K."/>
        </authorList>
    </citation>
    <scope>NUCLEOTIDE SEQUENCE [LARGE SCALE GENOMIC DNA]</scope>
    <source>
        <strain evidence="3 4">S204</strain>
    </source>
</reference>
<dbReference type="Pfam" id="PF25164">
    <property type="entry name" value="CoiA_N"/>
    <property type="match status" value="1"/>
</dbReference>
<evidence type="ECO:0000313" key="4">
    <source>
        <dbReference type="Proteomes" id="UP000192486"/>
    </source>
</evidence>
<accession>A0ABM6JYN4</accession>
<proteinExistence type="predicted"/>
<protein>
    <recommendedName>
        <fullName evidence="5">Competence protein CoiA</fullName>
    </recommendedName>
</protein>
<name>A0ABM6JYN4_SPOUR</name>
<dbReference type="Proteomes" id="UP000192486">
    <property type="component" value="Chromosome"/>
</dbReference>
<evidence type="ECO:0000259" key="1">
    <source>
        <dbReference type="Pfam" id="PF06054"/>
    </source>
</evidence>
<feature type="domain" description="Competence protein CoiA-like N-terminal" evidence="2">
    <location>
        <begin position="19"/>
        <end position="62"/>
    </location>
</feature>
<dbReference type="RefSeq" id="WP_051210418.1">
    <property type="nucleotide sequence ID" value="NZ_CP015108.1"/>
</dbReference>
<dbReference type="Pfam" id="PF06054">
    <property type="entry name" value="CoiA_nuc"/>
    <property type="match status" value="1"/>
</dbReference>